<gene>
    <name evidence="3" type="ORF">OF897_15115</name>
</gene>
<dbReference type="InterPro" id="IPR035901">
    <property type="entry name" value="GIY-YIG_endonuc_sf"/>
</dbReference>
<protein>
    <submittedName>
        <fullName evidence="3">GIY-YIG nuclease family protein</fullName>
    </submittedName>
</protein>
<dbReference type="EMBL" id="JAOVZW010000018">
    <property type="protein sequence ID" value="MCX8525249.1"/>
    <property type="molecule type" value="Genomic_DNA"/>
</dbReference>
<proteinExistence type="inferred from homology"/>
<dbReference type="PANTHER" id="PTHR34477">
    <property type="entry name" value="UPF0213 PROTEIN YHBQ"/>
    <property type="match status" value="1"/>
</dbReference>
<dbReference type="RefSeq" id="WP_267266511.1">
    <property type="nucleotide sequence ID" value="NZ_JAOVZW010000018.1"/>
</dbReference>
<sequence>MYKTKGTHNYYVYILTNKIKTVLYIGITNNLKERLFWHRNPEAHDLHFSQKYKSFYLIYYEHFQDVEVAINREKQLKGWKREKKEKLINAFNPEWKSLNDEI</sequence>
<evidence type="ECO:0000259" key="2">
    <source>
        <dbReference type="PROSITE" id="PS50164"/>
    </source>
</evidence>
<feature type="domain" description="GIY-YIG" evidence="2">
    <location>
        <begin position="8"/>
        <end position="86"/>
    </location>
</feature>
<dbReference type="SMART" id="SM00465">
    <property type="entry name" value="GIYc"/>
    <property type="match status" value="1"/>
</dbReference>
<comment type="caution">
    <text evidence="3">The sequence shown here is derived from an EMBL/GenBank/DDBJ whole genome shotgun (WGS) entry which is preliminary data.</text>
</comment>
<evidence type="ECO:0000313" key="4">
    <source>
        <dbReference type="Proteomes" id="UP001073122"/>
    </source>
</evidence>
<evidence type="ECO:0000313" key="3">
    <source>
        <dbReference type="EMBL" id="MCX8525249.1"/>
    </source>
</evidence>
<dbReference type="Pfam" id="PF01541">
    <property type="entry name" value="GIY-YIG"/>
    <property type="match status" value="1"/>
</dbReference>
<dbReference type="PROSITE" id="PS50164">
    <property type="entry name" value="GIY_YIG"/>
    <property type="match status" value="1"/>
</dbReference>
<dbReference type="InterPro" id="IPR000305">
    <property type="entry name" value="GIY-YIG_endonuc"/>
</dbReference>
<organism evidence="3 4">
    <name type="scientific">Chryseobacterium formosus</name>
    <dbReference type="NCBI Taxonomy" id="1537363"/>
    <lineage>
        <taxon>Bacteria</taxon>
        <taxon>Pseudomonadati</taxon>
        <taxon>Bacteroidota</taxon>
        <taxon>Flavobacteriia</taxon>
        <taxon>Flavobacteriales</taxon>
        <taxon>Weeksellaceae</taxon>
        <taxon>Chryseobacterium group</taxon>
        <taxon>Chryseobacterium</taxon>
    </lineage>
</organism>
<dbReference type="InterPro" id="IPR050190">
    <property type="entry name" value="UPF0213_domain"/>
</dbReference>
<comment type="similarity">
    <text evidence="1">Belongs to the UPF0213 family.</text>
</comment>
<dbReference type="CDD" id="cd10448">
    <property type="entry name" value="GIY-YIG_unchar_3"/>
    <property type="match status" value="1"/>
</dbReference>
<dbReference type="Proteomes" id="UP001073122">
    <property type="component" value="Unassembled WGS sequence"/>
</dbReference>
<dbReference type="PANTHER" id="PTHR34477:SF5">
    <property type="entry name" value="BSL5627 PROTEIN"/>
    <property type="match status" value="1"/>
</dbReference>
<dbReference type="Gene3D" id="3.40.1440.10">
    <property type="entry name" value="GIY-YIG endonuclease"/>
    <property type="match status" value="1"/>
</dbReference>
<dbReference type="SUPFAM" id="SSF82771">
    <property type="entry name" value="GIY-YIG endonuclease"/>
    <property type="match status" value="1"/>
</dbReference>
<evidence type="ECO:0000256" key="1">
    <source>
        <dbReference type="ARBA" id="ARBA00007435"/>
    </source>
</evidence>
<accession>A0ABT3XUC6</accession>
<name>A0ABT3XUC6_9FLAO</name>
<reference evidence="3" key="1">
    <citation type="submission" date="2022-10" db="EMBL/GenBank/DDBJ databases">
        <title>Chryseobacterium sp. nov., a novel bacterial species.</title>
        <authorList>
            <person name="Cao Y."/>
        </authorList>
    </citation>
    <scope>NUCLEOTIDE SEQUENCE</scope>
    <source>
        <strain evidence="3">CCTCC AB2015118</strain>
    </source>
</reference>
<keyword evidence="4" id="KW-1185">Reference proteome</keyword>